<evidence type="ECO:0000313" key="2">
    <source>
        <dbReference type="EMBL" id="MPN03246.1"/>
    </source>
</evidence>
<sequence>MAGNSLTFLGVRRSESNERKNYERTQDRSKISTQINAMPIIDWTDYDVWLYILYKGLRFNDAYRYGYKRVGCWCCPNNSDWAAMLTDIYFPNLAEKWSKVLYDFAKRTNKTNIDDYVENGKWKTRKGASGLDTKNVNIADTPCNLSDRARNVIIKKKLKRDVLEFFKPFGRLEVFEKEDATYITIYEKVFEGEIVKDGRKICDLIITYGTTVIKVLPTKGTDPLLLVNRIKCQMRKYQFCIGCTACDSTCPYGAIDTIHSRYQIDENKCKACAKCIAKFYNGCIMCQVLAGKKETVDDSDLEL</sequence>
<dbReference type="InterPro" id="IPR050128">
    <property type="entry name" value="Sulfate_adenylyltrnsfr_sub2"/>
</dbReference>
<organism evidence="2">
    <name type="scientific">bioreactor metagenome</name>
    <dbReference type="NCBI Taxonomy" id="1076179"/>
    <lineage>
        <taxon>unclassified sequences</taxon>
        <taxon>metagenomes</taxon>
        <taxon>ecological metagenomes</taxon>
    </lineage>
</organism>
<comment type="caution">
    <text evidence="2">The sequence shown here is derived from an EMBL/GenBank/DDBJ whole genome shotgun (WGS) entry which is preliminary data.</text>
</comment>
<name>A0A645EP73_9ZZZZ</name>
<dbReference type="PROSITE" id="PS51379">
    <property type="entry name" value="4FE4S_FER_2"/>
    <property type="match status" value="1"/>
</dbReference>
<dbReference type="SUPFAM" id="SSF54862">
    <property type="entry name" value="4Fe-4S ferredoxins"/>
    <property type="match status" value="1"/>
</dbReference>
<dbReference type="AlphaFoldDB" id="A0A645EP73"/>
<dbReference type="InterPro" id="IPR002500">
    <property type="entry name" value="PAPS_reduct_dom"/>
</dbReference>
<dbReference type="PANTHER" id="PTHR43196">
    <property type="entry name" value="SULFATE ADENYLYLTRANSFERASE SUBUNIT 2"/>
    <property type="match status" value="1"/>
</dbReference>
<dbReference type="InterPro" id="IPR014729">
    <property type="entry name" value="Rossmann-like_a/b/a_fold"/>
</dbReference>
<evidence type="ECO:0000259" key="1">
    <source>
        <dbReference type="PROSITE" id="PS51379"/>
    </source>
</evidence>
<dbReference type="EMBL" id="VSSQ01049174">
    <property type="protein sequence ID" value="MPN03246.1"/>
    <property type="molecule type" value="Genomic_DNA"/>
</dbReference>
<dbReference type="Gene3D" id="3.30.70.20">
    <property type="match status" value="1"/>
</dbReference>
<reference evidence="2" key="1">
    <citation type="submission" date="2019-08" db="EMBL/GenBank/DDBJ databases">
        <authorList>
            <person name="Kucharzyk K."/>
            <person name="Murdoch R.W."/>
            <person name="Higgins S."/>
            <person name="Loffler F."/>
        </authorList>
    </citation>
    <scope>NUCLEOTIDE SEQUENCE</scope>
</reference>
<accession>A0A645EP73</accession>
<dbReference type="Gene3D" id="3.40.50.620">
    <property type="entry name" value="HUPs"/>
    <property type="match status" value="1"/>
</dbReference>
<protein>
    <submittedName>
        <fullName evidence="2">Phosphoadenosine phosphosulfate reductase</fullName>
        <ecNumber evidence="2">1.8.4.8</ecNumber>
    </submittedName>
</protein>
<dbReference type="GO" id="GO:0004604">
    <property type="term" value="F:phosphoadenylyl-sulfate reductase (thioredoxin) activity"/>
    <property type="evidence" value="ECO:0007669"/>
    <property type="project" value="UniProtKB-EC"/>
</dbReference>
<keyword evidence="2" id="KW-0560">Oxidoreductase</keyword>
<feature type="domain" description="4Fe-4S ferredoxin-type" evidence="1">
    <location>
        <begin position="231"/>
        <end position="260"/>
    </location>
</feature>
<dbReference type="Pfam" id="PF01507">
    <property type="entry name" value="PAPS_reduct"/>
    <property type="match status" value="1"/>
</dbReference>
<dbReference type="EC" id="1.8.4.8" evidence="2"/>
<dbReference type="SUPFAM" id="SSF52402">
    <property type="entry name" value="Adenine nucleotide alpha hydrolases-like"/>
    <property type="match status" value="1"/>
</dbReference>
<gene>
    <name evidence="2" type="primary">cysH_16</name>
    <name evidence="2" type="ORF">SDC9_150473</name>
</gene>
<dbReference type="PROSITE" id="PS00198">
    <property type="entry name" value="4FE4S_FER_1"/>
    <property type="match status" value="1"/>
</dbReference>
<dbReference type="InterPro" id="IPR017896">
    <property type="entry name" value="4Fe4S_Fe-S-bd"/>
</dbReference>
<dbReference type="PANTHER" id="PTHR43196:SF2">
    <property type="entry name" value="PHOSPHOADENOSINE PHOSPHOSULFATE REDUCTASE"/>
    <property type="match status" value="1"/>
</dbReference>
<proteinExistence type="predicted"/>
<dbReference type="InterPro" id="IPR017900">
    <property type="entry name" value="4Fe4S_Fe_S_CS"/>
</dbReference>